<organism evidence="2">
    <name type="scientific">Prevotella sp. GTC17254</name>
    <dbReference type="NCBI Taxonomy" id="3236794"/>
    <lineage>
        <taxon>Bacteria</taxon>
        <taxon>Pseudomonadati</taxon>
        <taxon>Bacteroidota</taxon>
        <taxon>Bacteroidia</taxon>
        <taxon>Bacteroidales</taxon>
        <taxon>Prevotellaceae</taxon>
        <taxon>Prevotella</taxon>
    </lineage>
</organism>
<dbReference type="AlphaFoldDB" id="A0AB33ISB4"/>
<evidence type="ECO:0000256" key="1">
    <source>
        <dbReference type="SAM" id="Phobius"/>
    </source>
</evidence>
<gene>
    <name evidence="2" type="ORF">GTC17254_01200</name>
</gene>
<keyword evidence="1" id="KW-1133">Transmembrane helix</keyword>
<feature type="transmembrane region" description="Helical" evidence="1">
    <location>
        <begin position="29"/>
        <end position="54"/>
    </location>
</feature>
<sequence length="261" mass="30295">MNRNMEKFSWPRFRAYFVKLWTEQWRTNLLRWGILFGVGTVLMLWGGLTTYPAANKYFATHPEITGRYDDFIETVMVCAVLLAFVVMAFWSSQLIADAVSKGKRIAMLMMPVTPFENWLVRWLLAVPIPIIIYTVLFQVADLICVGLCAPIFPYVPIRPVFLWATPYLFGSNDFGWTFQLVLLCSSLFLVGGMFFPKRPVLKTSITLFILFWVFFIAGGSMSSWFDTDEAVLMIVYRVFLGLSIPFLWWLSYVRFKELEVI</sequence>
<feature type="transmembrane region" description="Helical" evidence="1">
    <location>
        <begin position="119"/>
        <end position="152"/>
    </location>
</feature>
<name>A0AB33ISB4_9BACT</name>
<feature type="transmembrane region" description="Helical" evidence="1">
    <location>
        <begin position="207"/>
        <end position="225"/>
    </location>
</feature>
<protein>
    <recommendedName>
        <fullName evidence="3">ABC transporter permease</fullName>
    </recommendedName>
</protein>
<evidence type="ECO:0008006" key="3">
    <source>
        <dbReference type="Google" id="ProtNLM"/>
    </source>
</evidence>
<feature type="transmembrane region" description="Helical" evidence="1">
    <location>
        <begin position="176"/>
        <end position="195"/>
    </location>
</feature>
<feature type="transmembrane region" description="Helical" evidence="1">
    <location>
        <begin position="231"/>
        <end position="250"/>
    </location>
</feature>
<keyword evidence="1" id="KW-0812">Transmembrane</keyword>
<dbReference type="EMBL" id="AP035786">
    <property type="protein sequence ID" value="BFO72523.1"/>
    <property type="molecule type" value="Genomic_DNA"/>
</dbReference>
<proteinExistence type="predicted"/>
<evidence type="ECO:0000313" key="2">
    <source>
        <dbReference type="EMBL" id="BFO72523.1"/>
    </source>
</evidence>
<accession>A0AB33ISB4</accession>
<feature type="transmembrane region" description="Helical" evidence="1">
    <location>
        <begin position="74"/>
        <end position="99"/>
    </location>
</feature>
<reference evidence="2" key="1">
    <citation type="submission" date="2024-07" db="EMBL/GenBank/DDBJ databases">
        <title>Complete genome sequence of Prevotella sp. YM-2024 GTC17254.</title>
        <authorList>
            <person name="Hayashi M."/>
            <person name="Muto Y."/>
            <person name="Tanaka K."/>
            <person name="Niwa H."/>
        </authorList>
    </citation>
    <scope>NUCLEOTIDE SEQUENCE</scope>
    <source>
        <strain evidence="2">GTC17254</strain>
    </source>
</reference>
<keyword evidence="1" id="KW-0472">Membrane</keyword>